<proteinExistence type="predicted"/>
<dbReference type="EMBL" id="BK029940">
    <property type="protein sequence ID" value="DAD55844.1"/>
    <property type="molecule type" value="Genomic_DNA"/>
</dbReference>
<name>A0A8D9UHP5_9VIRU</name>
<accession>A0A8D9UHP5</accession>
<protein>
    <submittedName>
        <fullName evidence="1">Uncharacterized protein</fullName>
    </submittedName>
</protein>
<evidence type="ECO:0000313" key="1">
    <source>
        <dbReference type="EMBL" id="DAD55844.1"/>
    </source>
</evidence>
<sequence length="64" mass="7566">MNQSKRCWAIYECNFKSVKRNIYGSAKRTVVNLTNLKQIAGKKFVNFFQSQYFDAGDLHWARMI</sequence>
<organism evidence="1">
    <name type="scientific">Bacteriophage sp</name>
    <dbReference type="NCBI Taxonomy" id="38018"/>
    <lineage>
        <taxon>Viruses</taxon>
    </lineage>
</organism>
<reference evidence="1" key="1">
    <citation type="journal article" date="2021" name="Proc. Natl. Acad. Sci. U.S.A.">
        <title>A Catalog of Tens of Thousands of Viruses from Human Metagenomes Reveals Hidden Associations with Chronic Diseases.</title>
        <authorList>
            <person name="Tisza M.J."/>
            <person name="Buck C.B."/>
        </authorList>
    </citation>
    <scope>NUCLEOTIDE SEQUENCE</scope>
    <source>
        <strain evidence="1">CtOZu12</strain>
    </source>
</reference>